<evidence type="ECO:0000259" key="1">
    <source>
        <dbReference type="PROSITE" id="PS50173"/>
    </source>
</evidence>
<dbReference type="PROSITE" id="PS50173">
    <property type="entry name" value="UMUC"/>
    <property type="match status" value="1"/>
</dbReference>
<reference evidence="2 3" key="1">
    <citation type="submission" date="2018-05" db="EMBL/GenBank/DDBJ databases">
        <title>Genomic Encyclopedia of Type Strains, Phase IV (KMG-V): Genome sequencing to study the core and pangenomes of soil and plant-associated prokaryotes.</title>
        <authorList>
            <person name="Whitman W."/>
        </authorList>
    </citation>
    <scope>NUCLEOTIDE SEQUENCE [LARGE SCALE GENOMIC DNA]</scope>
    <source>
        <strain evidence="2 3">PNG 92-11</strain>
    </source>
</reference>
<dbReference type="InterPro" id="IPR050116">
    <property type="entry name" value="DNA_polymerase-Y"/>
</dbReference>
<dbReference type="PANTHER" id="PTHR11076:SF34">
    <property type="entry name" value="PROTEIN UMUC"/>
    <property type="match status" value="1"/>
</dbReference>
<dbReference type="PANTHER" id="PTHR11076">
    <property type="entry name" value="DNA REPAIR POLYMERASE UMUC / TRANSFERASE FAMILY MEMBER"/>
    <property type="match status" value="1"/>
</dbReference>
<proteinExistence type="predicted"/>
<gene>
    <name evidence="2" type="ORF">C7430_11563</name>
</gene>
<dbReference type="InterPro" id="IPR001126">
    <property type="entry name" value="UmuC"/>
</dbReference>
<dbReference type="SUPFAM" id="SSF56672">
    <property type="entry name" value="DNA/RNA polymerases"/>
    <property type="match status" value="1"/>
</dbReference>
<dbReference type="EMBL" id="QGHE01000015">
    <property type="protein sequence ID" value="PWJ74541.1"/>
    <property type="molecule type" value="Genomic_DNA"/>
</dbReference>
<evidence type="ECO:0000313" key="3">
    <source>
        <dbReference type="Proteomes" id="UP000245996"/>
    </source>
</evidence>
<comment type="caution">
    <text evidence="2">The sequence shown here is derived from an EMBL/GenBank/DDBJ whole genome shotgun (WGS) entry which is preliminary data.</text>
</comment>
<dbReference type="InterPro" id="IPR043502">
    <property type="entry name" value="DNA/RNA_pol_sf"/>
</dbReference>
<dbReference type="Gene3D" id="3.40.1170.60">
    <property type="match status" value="1"/>
</dbReference>
<dbReference type="Pfam" id="PF00817">
    <property type="entry name" value="IMS"/>
    <property type="match status" value="1"/>
</dbReference>
<dbReference type="Proteomes" id="UP000245996">
    <property type="component" value="Unassembled WGS sequence"/>
</dbReference>
<dbReference type="AlphaFoldDB" id="A0ABD6XKC4"/>
<name>A0ABD6XKC4_ENTAG</name>
<accession>A0ABD6XKC4</accession>
<protein>
    <submittedName>
        <fullName evidence="2">DNA polymerase V</fullName>
    </submittedName>
</protein>
<organism evidence="2 3">
    <name type="scientific">Enterobacter agglomerans</name>
    <name type="common">Erwinia herbicola</name>
    <name type="synonym">Pantoea agglomerans</name>
    <dbReference type="NCBI Taxonomy" id="549"/>
    <lineage>
        <taxon>Bacteria</taxon>
        <taxon>Pseudomonadati</taxon>
        <taxon>Pseudomonadota</taxon>
        <taxon>Gammaproteobacteria</taxon>
        <taxon>Enterobacterales</taxon>
        <taxon>Erwiniaceae</taxon>
        <taxon>Pantoea</taxon>
        <taxon>Pantoea agglomerans group</taxon>
    </lineage>
</organism>
<evidence type="ECO:0000313" key="2">
    <source>
        <dbReference type="EMBL" id="PWJ74541.1"/>
    </source>
</evidence>
<feature type="domain" description="UmuC" evidence="1">
    <location>
        <begin position="4"/>
        <end position="78"/>
    </location>
</feature>
<sequence>MSMFGLADVNSFYASCEALFRPDLRGKPVVVLSNNDGCVIARSAGAKKLGIKMGAPWFQIKNQDFSERVHVFSSNYAL</sequence>